<evidence type="ECO:0000259" key="3">
    <source>
        <dbReference type="Pfam" id="PF23277"/>
    </source>
</evidence>
<dbReference type="InterPro" id="IPR059041">
    <property type="entry name" value="Ig_DLEC1_1"/>
</dbReference>
<feature type="domain" description="Deleted in lung and esophageal cancer protein 1 Ig-like" evidence="3">
    <location>
        <begin position="329"/>
        <end position="414"/>
    </location>
</feature>
<dbReference type="Proteomes" id="UP000316726">
    <property type="component" value="Chromosome 3"/>
</dbReference>
<feature type="region of interest" description="Disordered" evidence="2">
    <location>
        <begin position="47"/>
        <end position="115"/>
    </location>
</feature>
<dbReference type="InterPro" id="IPR033304">
    <property type="entry name" value="DLEC1"/>
</dbReference>
<dbReference type="Gene3D" id="2.60.40.10">
    <property type="entry name" value="Immunoglobulins"/>
    <property type="match status" value="7"/>
</dbReference>
<dbReference type="STRING" id="1764295.A0A5B8MFP6"/>
<dbReference type="GO" id="GO:0015631">
    <property type="term" value="F:tubulin binding"/>
    <property type="evidence" value="ECO:0007669"/>
    <property type="project" value="TreeGrafter"/>
</dbReference>
<gene>
    <name evidence="4" type="ORF">A3770_03p20060</name>
</gene>
<dbReference type="EMBL" id="CP031036">
    <property type="protein sequence ID" value="QDZ19488.1"/>
    <property type="molecule type" value="Genomic_DNA"/>
</dbReference>
<feature type="region of interest" description="Disordered" evidence="2">
    <location>
        <begin position="1"/>
        <end position="28"/>
    </location>
</feature>
<dbReference type="PANTHER" id="PTHR46348:SF1">
    <property type="entry name" value="DELETED IN LUNG AND ESOPHAGEAL CANCER PROTEIN 1"/>
    <property type="match status" value="1"/>
</dbReference>
<organism evidence="4 5">
    <name type="scientific">Chloropicon primus</name>
    <dbReference type="NCBI Taxonomy" id="1764295"/>
    <lineage>
        <taxon>Eukaryota</taxon>
        <taxon>Viridiplantae</taxon>
        <taxon>Chlorophyta</taxon>
        <taxon>Chloropicophyceae</taxon>
        <taxon>Chloropicales</taxon>
        <taxon>Chloropicaceae</taxon>
        <taxon>Chloropicon</taxon>
    </lineage>
</organism>
<dbReference type="OrthoDB" id="2115465at2759"/>
<evidence type="ECO:0000256" key="2">
    <source>
        <dbReference type="SAM" id="MobiDB-lite"/>
    </source>
</evidence>
<dbReference type="Pfam" id="PF23277">
    <property type="entry name" value="Ig_Dlec1_1"/>
    <property type="match status" value="1"/>
</dbReference>
<evidence type="ECO:0000313" key="5">
    <source>
        <dbReference type="Proteomes" id="UP000316726"/>
    </source>
</evidence>
<proteinExistence type="predicted"/>
<accession>A0A5B8MFP6</accession>
<feature type="coiled-coil region" evidence="1">
    <location>
        <begin position="260"/>
        <end position="287"/>
    </location>
</feature>
<dbReference type="GO" id="GO:0005737">
    <property type="term" value="C:cytoplasm"/>
    <property type="evidence" value="ECO:0007669"/>
    <property type="project" value="TreeGrafter"/>
</dbReference>
<dbReference type="GO" id="GO:0005929">
    <property type="term" value="C:cilium"/>
    <property type="evidence" value="ECO:0007669"/>
    <property type="project" value="TreeGrafter"/>
</dbReference>
<dbReference type="InterPro" id="IPR013783">
    <property type="entry name" value="Ig-like_fold"/>
</dbReference>
<dbReference type="Pfam" id="PF23316">
    <property type="entry name" value="Ig_DLEC1_6th"/>
    <property type="match status" value="1"/>
</dbReference>
<evidence type="ECO:0000256" key="1">
    <source>
        <dbReference type="SAM" id="Coils"/>
    </source>
</evidence>
<dbReference type="GO" id="GO:0008285">
    <property type="term" value="P:negative regulation of cell population proliferation"/>
    <property type="evidence" value="ECO:0007669"/>
    <property type="project" value="InterPro"/>
</dbReference>
<name>A0A5B8MFP6_9CHLO</name>
<evidence type="ECO:0000313" key="4">
    <source>
        <dbReference type="EMBL" id="QDZ19488.1"/>
    </source>
</evidence>
<sequence>MTETEVETGTEAQAPVQTPGVGPLSLDSSSNLTQEIYSVFVDSFPDLFAEPAAEEEEQGAGEGGEGDAEGGESPAKGPGSPAKSVASGDEGKEEGEGDLGEGSPSKPEEEEEEVVDLYEGKIQLVNKTCEDFVSYVCELEGHLKLAEQRAKEAEDAALSKADELYTPQWRDTGLPEMPSFLTSNLSEGKLESMNLLNPQSLWETILQARDAKSAPPKTIEYFENEAKGYLKTTNNLKVRSRMLDQYPRKVTYKSFSGLTDEQLIKKARESERRLKELSQKMSAAQWDEEVKILQRMKQKLNYTQNPRYLESKKVPKSLKKGSEKAPSLFKVEPNNIEFLDYELGGMYLMEIRVRNVSGLSRRARFLPPRSKYFSIANVQFPGSKNLLAPGMCCKCELYFMPDSLADYDDFFSIETDVSNFQVQVAARRPSPNLSVPKAFDCGPCLLGHTLVTEFQCLNSGGRGSFTVVPEEDWPNTEMDVSTSGPIDLVPFTFEPSSFKLYTGDETTIKIGFLPQESGNFIRKFKMLCDNCKIETFSIVGLGVKLDITLESVDGKPVFEDEEAKQRASNKENVKGLVPFERKVWFGEVVPGAKHPRTVVVRNNTPIPLAYHWVLVDNGYSMDGSGKSKNIFQISPMSGVLGAHENSEFMFVFEPHEIETYMYGAQLMIESHSHTSEGSLLSKVIELDLEGSGKGVNIEVSPALLEFSGTMLFGKQYERNVTISNHSKAPAHFSWKNLPPNVKVFPQEALVPPEDAIECDITVLASDLGRTDITIANDIEHGPQLPLRLVYNVDGPKIKFLAPQIDFGLVEETKEVEASFELQNCSDAQAEFVLKEFDLPSRASKDWVFKFSEDSGVLEPNERKAFVLSCTCSSAQALRTIISCQVMVGNVVCSQQKITVRADVVAPYACLSTTEIDVGVTYLNVAVERTVKIHNLTQLPSHYCWMPEDVLSEDDADKLQILVSPQKGTISPGKTEEFDIEMIPRSTGSCNVILPCELSGMEEPLGLQITTEIEGISVKYEIRGNDNIEVSEDDGKELRIDFGQHLPIGRRASMALIIHNQSAIRAPVDIVFENFGLSQEEILASDQLSHSMGTGNMSEMMLRSSDMVSLVTKVPTKKRKVQMSKTLTAKALETVLLSDSVIGKIDSKLSQDKDKALLREAGNRGVVFLANPMQTTLEPWGSTEFQITCTNNMCGTYFDTLHCEIGGLPCKSIPVKAGVIGSPLALQSQVYTVEKTVDNRSLSINWGDLCVASAAEKRKFWVSNTSSFDMKVDWTVSLLGETDSGNEDTPAFVDFVAKTDGGVQVAIEEKGKNLDGELPFKLLPKSLVIPAGSVKGAEIEFAGTVPRVWEAVIRGKQHIQFSEPSEESVGANLVGSFHPFAAPPCEPLGSLRLNLLANTIQPRLDTQGLEQLKFTCHSCVPGDDASYKKSLAFTNLQSTTVMCRIVVEGPYKIVSVVTSYPQPATDKKGVSKVFVIPPSENVDVTLQYEKQKMTSEPEGLFENIDGFLKILYLPQSGPNVLEGAATVCVQEFPMQTKLLYPKIALSQDNISFDNVHPNAPKVIELTLTNPTIVDAMWSITELEESKPRKLSSSSTGTRRLSNRVTVAEKAKPVFEIAPTSGMIRGRGIGQPQQQKITIRFHPQHDLEYKRQYRVRVKKGLGTFFALKGCGSYNEVLESDLALSLS</sequence>
<feature type="compositionally biased region" description="Acidic residues" evidence="2">
    <location>
        <begin position="52"/>
        <end position="70"/>
    </location>
</feature>
<reference evidence="4 5" key="1">
    <citation type="submission" date="2018-07" db="EMBL/GenBank/DDBJ databases">
        <title>The complete nuclear genome of the prasinophyte Chloropicon primus (CCMP1205).</title>
        <authorList>
            <person name="Pombert J.-F."/>
            <person name="Otis C."/>
            <person name="Turmel M."/>
            <person name="Lemieux C."/>
        </authorList>
    </citation>
    <scope>NUCLEOTIDE SEQUENCE [LARGE SCALE GENOMIC DNA]</scope>
    <source>
        <strain evidence="4 5">CCMP1205</strain>
    </source>
</reference>
<keyword evidence="5" id="KW-1185">Reference proteome</keyword>
<keyword evidence="1" id="KW-0175">Coiled coil</keyword>
<protein>
    <recommendedName>
        <fullName evidence="3">Deleted in lung and esophageal cancer protein 1 Ig-like domain-containing protein</fullName>
    </recommendedName>
</protein>
<dbReference type="PANTHER" id="PTHR46348">
    <property type="entry name" value="DELETED IN LUNG AND ESOPHAGEAL CANCER PROTEIN 1"/>
    <property type="match status" value="1"/>
</dbReference>